<dbReference type="Proteomes" id="UP000823399">
    <property type="component" value="Unassembled WGS sequence"/>
</dbReference>
<feature type="region of interest" description="Disordered" evidence="1">
    <location>
        <begin position="190"/>
        <end position="215"/>
    </location>
</feature>
<dbReference type="AlphaFoldDB" id="A0A9P7FEB6"/>
<evidence type="ECO:0000313" key="2">
    <source>
        <dbReference type="EMBL" id="KAG2115105.1"/>
    </source>
</evidence>
<dbReference type="RefSeq" id="XP_041296822.1">
    <property type="nucleotide sequence ID" value="XM_041441049.1"/>
</dbReference>
<dbReference type="SUPFAM" id="SSF53098">
    <property type="entry name" value="Ribonuclease H-like"/>
    <property type="match status" value="1"/>
</dbReference>
<dbReference type="GeneID" id="64703308"/>
<sequence length="250" mass="28194">MKDGFLRHFVAWIIDDDLPWTTGETPGIQKSSPSFVKELTVVKSKISYSTDNWKTKQMVFTFAGTIASFINDDWELCEHLIDFHHIKDKEHKGIHAAKAFIQTAVIHGGLKKIICLNNASSCDTFTHATGKLLQDHYSIQFHEGNAQIQCIAYVVNLIIQAMLASLDKAKNHEEDYFVLNKHLPFHYDPNNDSGLQEFKQETNRDGGDKDSDANGILELEDPELDDEAKKLLNVFAGLSPVKKMSTDQSN</sequence>
<evidence type="ECO:0000256" key="1">
    <source>
        <dbReference type="SAM" id="MobiDB-lite"/>
    </source>
</evidence>
<name>A0A9P7FEB6_9AGAM</name>
<proteinExistence type="predicted"/>
<dbReference type="EMBL" id="JABBWM010000008">
    <property type="protein sequence ID" value="KAG2115105.1"/>
    <property type="molecule type" value="Genomic_DNA"/>
</dbReference>
<dbReference type="InterPro" id="IPR012337">
    <property type="entry name" value="RNaseH-like_sf"/>
</dbReference>
<feature type="compositionally biased region" description="Basic and acidic residues" evidence="1">
    <location>
        <begin position="198"/>
        <end position="212"/>
    </location>
</feature>
<comment type="caution">
    <text evidence="2">The sequence shown here is derived from an EMBL/GenBank/DDBJ whole genome shotgun (WGS) entry which is preliminary data.</text>
</comment>
<reference evidence="2" key="1">
    <citation type="journal article" date="2020" name="New Phytol.">
        <title>Comparative genomics reveals dynamic genome evolution in host specialist ectomycorrhizal fungi.</title>
        <authorList>
            <person name="Lofgren L.A."/>
            <person name="Nguyen N.H."/>
            <person name="Vilgalys R."/>
            <person name="Ruytinx J."/>
            <person name="Liao H.L."/>
            <person name="Branco S."/>
            <person name="Kuo A."/>
            <person name="LaButti K."/>
            <person name="Lipzen A."/>
            <person name="Andreopoulos W."/>
            <person name="Pangilinan J."/>
            <person name="Riley R."/>
            <person name="Hundley H."/>
            <person name="Na H."/>
            <person name="Barry K."/>
            <person name="Grigoriev I.V."/>
            <person name="Stajich J.E."/>
            <person name="Kennedy P.G."/>
        </authorList>
    </citation>
    <scope>NUCLEOTIDE SEQUENCE</scope>
    <source>
        <strain evidence="2">FC423</strain>
    </source>
</reference>
<organism evidence="2 3">
    <name type="scientific">Suillus discolor</name>
    <dbReference type="NCBI Taxonomy" id="1912936"/>
    <lineage>
        <taxon>Eukaryota</taxon>
        <taxon>Fungi</taxon>
        <taxon>Dikarya</taxon>
        <taxon>Basidiomycota</taxon>
        <taxon>Agaricomycotina</taxon>
        <taxon>Agaricomycetes</taxon>
        <taxon>Agaricomycetidae</taxon>
        <taxon>Boletales</taxon>
        <taxon>Suillineae</taxon>
        <taxon>Suillaceae</taxon>
        <taxon>Suillus</taxon>
    </lineage>
</organism>
<keyword evidence="3" id="KW-1185">Reference proteome</keyword>
<gene>
    <name evidence="2" type="ORF">F5147DRAFT_769565</name>
</gene>
<evidence type="ECO:0000313" key="3">
    <source>
        <dbReference type="Proteomes" id="UP000823399"/>
    </source>
</evidence>
<dbReference type="OrthoDB" id="2689403at2759"/>
<accession>A0A9P7FEB6</accession>
<protein>
    <submittedName>
        <fullName evidence="2">Uncharacterized protein</fullName>
    </submittedName>
</protein>